<reference evidence="1" key="1">
    <citation type="submission" date="2023-06" db="EMBL/GenBank/DDBJ databases">
        <title>Complete and circular genome of Acidithiobacillus ferrianus DSM 107098.</title>
        <authorList>
            <person name="Norris P.R."/>
            <person name="Falagan C."/>
            <person name="Moya-Beltran A."/>
            <person name="Castro M."/>
            <person name="Quatrini R."/>
            <person name="Johnson D.B."/>
        </authorList>
    </citation>
    <scope>NUCLEOTIDE SEQUENCE</scope>
    <source>
        <strain evidence="1">MG</strain>
    </source>
</reference>
<dbReference type="Proteomes" id="UP000470022">
    <property type="component" value="Chromosome"/>
</dbReference>
<evidence type="ECO:0000313" key="2">
    <source>
        <dbReference type="Proteomes" id="UP000470022"/>
    </source>
</evidence>
<sequence>MDLTLTEHAAFAVQRRGIKMEWIEQEGTMLVRVDREADAVYLELTSAPIEESEEVADGVVLDYDKDGNLVGIEILDASKKGGADTLRHINVAA</sequence>
<gene>
    <name evidence="1" type="ORF">GL267_004610</name>
</gene>
<accession>A0ACD5H9B1</accession>
<name>A0ACD5H9B1_9PROT</name>
<evidence type="ECO:0000313" key="1">
    <source>
        <dbReference type="EMBL" id="XRI69975.1"/>
    </source>
</evidence>
<dbReference type="EMBL" id="CP127523">
    <property type="protein sequence ID" value="XRI69975.1"/>
    <property type="molecule type" value="Genomic_DNA"/>
</dbReference>
<keyword evidence="2" id="KW-1185">Reference proteome</keyword>
<protein>
    <submittedName>
        <fullName evidence="1">DUF2283 domain-containing protein</fullName>
    </submittedName>
</protein>
<organism evidence="1 2">
    <name type="scientific">Acidithiobacillus ferrianus</name>
    <dbReference type="NCBI Taxonomy" id="2678518"/>
    <lineage>
        <taxon>Bacteria</taxon>
        <taxon>Pseudomonadati</taxon>
        <taxon>Pseudomonadota</taxon>
        <taxon>Acidithiobacillia</taxon>
        <taxon>Acidithiobacillales</taxon>
        <taxon>Acidithiobacillaceae</taxon>
        <taxon>Acidithiobacillus</taxon>
    </lineage>
</organism>
<proteinExistence type="predicted"/>